<feature type="non-terminal residue" evidence="2">
    <location>
        <position position="1"/>
    </location>
</feature>
<protein>
    <recommendedName>
        <fullName evidence="1">Rho-GAP domain-containing protein</fullName>
    </recommendedName>
</protein>
<dbReference type="GO" id="GO:0007165">
    <property type="term" value="P:signal transduction"/>
    <property type="evidence" value="ECO:0007669"/>
    <property type="project" value="InterPro"/>
</dbReference>
<evidence type="ECO:0000313" key="2">
    <source>
        <dbReference type="EMBL" id="CAL4199037.1"/>
    </source>
</evidence>
<dbReference type="InterPro" id="IPR042869">
    <property type="entry name" value="ARHGAP11A/B"/>
</dbReference>
<keyword evidence="3" id="KW-1185">Reference proteome</keyword>
<dbReference type="PANTHER" id="PTHR15670:SF4">
    <property type="entry name" value="RHO GTPASE-ACTIVATING PROTEIN 11A"/>
    <property type="match status" value="1"/>
</dbReference>
<evidence type="ECO:0000313" key="3">
    <source>
        <dbReference type="Proteomes" id="UP001497623"/>
    </source>
</evidence>
<accession>A0AAV2SMD9</accession>
<evidence type="ECO:0000259" key="1">
    <source>
        <dbReference type="PROSITE" id="PS50238"/>
    </source>
</evidence>
<dbReference type="Proteomes" id="UP001497623">
    <property type="component" value="Unassembled WGS sequence"/>
</dbReference>
<sequence>GLLLNSQVFGKALSEVPAVCVYMRDGTQVTVPDFLVDICNLIRSHVTTEGIFRKAGSSQRQTDIKKIIDSGNPLPNTVHVIDAACLLKKYLQCLPEPFLTPEVFTLFVKCLNLNKDIQKYAFTLCTLLLPLPQRETLAYLMEFLGDVAAASGHNLMDSHNLAIVLAPNLFPVTPPSTNHKANQLSNNIQPGHYELTTTIDVIK</sequence>
<reference evidence="2 3" key="1">
    <citation type="submission" date="2024-05" db="EMBL/GenBank/DDBJ databases">
        <authorList>
            <person name="Wallberg A."/>
        </authorList>
    </citation>
    <scope>NUCLEOTIDE SEQUENCE [LARGE SCALE GENOMIC DNA]</scope>
</reference>
<dbReference type="GO" id="GO:0005096">
    <property type="term" value="F:GTPase activator activity"/>
    <property type="evidence" value="ECO:0007669"/>
    <property type="project" value="TreeGrafter"/>
</dbReference>
<dbReference type="PROSITE" id="PS50238">
    <property type="entry name" value="RHOGAP"/>
    <property type="match status" value="1"/>
</dbReference>
<dbReference type="InterPro" id="IPR000198">
    <property type="entry name" value="RhoGAP_dom"/>
</dbReference>
<name>A0AAV2SMD9_MEGNR</name>
<dbReference type="SUPFAM" id="SSF48350">
    <property type="entry name" value="GTPase activation domain, GAP"/>
    <property type="match status" value="1"/>
</dbReference>
<organism evidence="2 3">
    <name type="scientific">Meganyctiphanes norvegica</name>
    <name type="common">Northern krill</name>
    <name type="synonym">Thysanopoda norvegica</name>
    <dbReference type="NCBI Taxonomy" id="48144"/>
    <lineage>
        <taxon>Eukaryota</taxon>
        <taxon>Metazoa</taxon>
        <taxon>Ecdysozoa</taxon>
        <taxon>Arthropoda</taxon>
        <taxon>Crustacea</taxon>
        <taxon>Multicrustacea</taxon>
        <taxon>Malacostraca</taxon>
        <taxon>Eumalacostraca</taxon>
        <taxon>Eucarida</taxon>
        <taxon>Euphausiacea</taxon>
        <taxon>Euphausiidae</taxon>
        <taxon>Meganyctiphanes</taxon>
    </lineage>
</organism>
<feature type="non-terminal residue" evidence="2">
    <location>
        <position position="203"/>
    </location>
</feature>
<proteinExistence type="predicted"/>
<dbReference type="Pfam" id="PF00620">
    <property type="entry name" value="RhoGAP"/>
    <property type="match status" value="1"/>
</dbReference>
<dbReference type="PANTHER" id="PTHR15670">
    <property type="entry name" value="RHO GTPASE ACTIVATING PROTEIN 11A"/>
    <property type="match status" value="1"/>
</dbReference>
<dbReference type="AlphaFoldDB" id="A0AAV2SMD9"/>
<dbReference type="SMART" id="SM00324">
    <property type="entry name" value="RhoGAP"/>
    <property type="match status" value="1"/>
</dbReference>
<gene>
    <name evidence="2" type="ORF">MNOR_LOCUS37420</name>
</gene>
<feature type="domain" description="Rho-GAP" evidence="1">
    <location>
        <begin position="11"/>
        <end position="203"/>
    </location>
</feature>
<comment type="caution">
    <text evidence="2">The sequence shown here is derived from an EMBL/GenBank/DDBJ whole genome shotgun (WGS) entry which is preliminary data.</text>
</comment>
<dbReference type="Gene3D" id="1.10.555.10">
    <property type="entry name" value="Rho GTPase activation protein"/>
    <property type="match status" value="1"/>
</dbReference>
<dbReference type="EMBL" id="CAXKWB010075172">
    <property type="protein sequence ID" value="CAL4199037.1"/>
    <property type="molecule type" value="Genomic_DNA"/>
</dbReference>
<dbReference type="InterPro" id="IPR008936">
    <property type="entry name" value="Rho_GTPase_activation_prot"/>
</dbReference>